<dbReference type="PROSITE" id="PS51257">
    <property type="entry name" value="PROKAR_LIPOPROTEIN"/>
    <property type="match status" value="1"/>
</dbReference>
<reference evidence="4" key="1">
    <citation type="journal article" date="2019" name="Int. J. Syst. Evol. Microbiol.">
        <title>The Global Catalogue of Microorganisms (GCM) 10K type strain sequencing project: providing services to taxonomists for standard genome sequencing and annotation.</title>
        <authorList>
            <consortium name="The Broad Institute Genomics Platform"/>
            <consortium name="The Broad Institute Genome Sequencing Center for Infectious Disease"/>
            <person name="Wu L."/>
            <person name="Ma J."/>
        </authorList>
    </citation>
    <scope>NUCLEOTIDE SEQUENCE [LARGE SCALE GENOMIC DNA]</scope>
    <source>
        <strain evidence="4">JCM 17841</strain>
    </source>
</reference>
<sequence>MKMRLPNAVLLLSLPLLAACAATAPAAPTTRAQTPVDTTRKPTAGVPTEDLTKYRPTFAAPTAASPAMPAASPKPAAPATKLAAPAPTAHVTAQVEQRLRDQAFTNQNVKYASGFRVRAYLGLERDQVMNIRRQIISRYPDETDYITFKQPVYRLYIGDYTNKLDAARGLARVRQFVPRAELEPMQVLLNKVP</sequence>
<feature type="chain" id="PRO_5045911596" description="Sporulation protein" evidence="2">
    <location>
        <begin position="19"/>
        <end position="193"/>
    </location>
</feature>
<evidence type="ECO:0000313" key="3">
    <source>
        <dbReference type="EMBL" id="GAA4494463.1"/>
    </source>
</evidence>
<name>A0ABP8PY76_9BACT</name>
<feature type="signal peptide" evidence="2">
    <location>
        <begin position="1"/>
        <end position="18"/>
    </location>
</feature>
<gene>
    <name evidence="3" type="ORF">GCM10023172_04610</name>
</gene>
<evidence type="ECO:0000256" key="1">
    <source>
        <dbReference type="SAM" id="MobiDB-lite"/>
    </source>
</evidence>
<feature type="region of interest" description="Disordered" evidence="1">
    <location>
        <begin position="62"/>
        <end position="89"/>
    </location>
</feature>
<keyword evidence="4" id="KW-1185">Reference proteome</keyword>
<dbReference type="Proteomes" id="UP001501243">
    <property type="component" value="Unassembled WGS sequence"/>
</dbReference>
<feature type="compositionally biased region" description="Low complexity" evidence="1">
    <location>
        <begin position="26"/>
        <end position="35"/>
    </location>
</feature>
<comment type="caution">
    <text evidence="3">The sequence shown here is derived from an EMBL/GenBank/DDBJ whole genome shotgun (WGS) entry which is preliminary data.</text>
</comment>
<accession>A0ABP8PY76</accession>
<evidence type="ECO:0008006" key="5">
    <source>
        <dbReference type="Google" id="ProtNLM"/>
    </source>
</evidence>
<proteinExistence type="predicted"/>
<evidence type="ECO:0000313" key="4">
    <source>
        <dbReference type="Proteomes" id="UP001501243"/>
    </source>
</evidence>
<keyword evidence="2" id="KW-0732">Signal</keyword>
<organism evidence="3 4">
    <name type="scientific">Hymenobacter ginsengisoli</name>
    <dbReference type="NCBI Taxonomy" id="1051626"/>
    <lineage>
        <taxon>Bacteria</taxon>
        <taxon>Pseudomonadati</taxon>
        <taxon>Bacteroidota</taxon>
        <taxon>Cytophagia</taxon>
        <taxon>Cytophagales</taxon>
        <taxon>Hymenobacteraceae</taxon>
        <taxon>Hymenobacter</taxon>
    </lineage>
</organism>
<evidence type="ECO:0000256" key="2">
    <source>
        <dbReference type="SAM" id="SignalP"/>
    </source>
</evidence>
<protein>
    <recommendedName>
        <fullName evidence="5">Sporulation protein</fullName>
    </recommendedName>
</protein>
<dbReference type="EMBL" id="BAABGQ010000003">
    <property type="protein sequence ID" value="GAA4494463.1"/>
    <property type="molecule type" value="Genomic_DNA"/>
</dbReference>
<feature type="region of interest" description="Disordered" evidence="1">
    <location>
        <begin position="26"/>
        <end position="49"/>
    </location>
</feature>